<comment type="caution">
    <text evidence="8">The sequence shown here is derived from an EMBL/GenBank/DDBJ whole genome shotgun (WGS) entry which is preliminary data.</text>
</comment>
<dbReference type="EMBL" id="JAYMYQ010000003">
    <property type="protein sequence ID" value="KAK7343347.1"/>
    <property type="molecule type" value="Genomic_DNA"/>
</dbReference>
<feature type="region of interest" description="Disordered" evidence="6">
    <location>
        <begin position="138"/>
        <end position="159"/>
    </location>
</feature>
<dbReference type="AlphaFoldDB" id="A0AAN9LW91"/>
<name>A0AAN9LW91_CANGL</name>
<dbReference type="InterPro" id="IPR015300">
    <property type="entry name" value="DNA-bd_pseudobarrel_sf"/>
</dbReference>
<proteinExistence type="predicted"/>
<dbReference type="SMART" id="SM01019">
    <property type="entry name" value="B3"/>
    <property type="match status" value="2"/>
</dbReference>
<evidence type="ECO:0000256" key="5">
    <source>
        <dbReference type="ARBA" id="ARBA00023242"/>
    </source>
</evidence>
<dbReference type="Gene3D" id="2.40.330.10">
    <property type="entry name" value="DNA-binding pseudobarrel domain"/>
    <property type="match status" value="2"/>
</dbReference>
<keyword evidence="3" id="KW-0238">DNA-binding</keyword>
<evidence type="ECO:0000256" key="2">
    <source>
        <dbReference type="ARBA" id="ARBA00023015"/>
    </source>
</evidence>
<keyword evidence="4" id="KW-0804">Transcription</keyword>
<dbReference type="PANTHER" id="PTHR31920:SF117">
    <property type="entry name" value="TRANSCRIPTIONAL FACTOR FAMILY PROTEIN, PUTATIVE-RELATED"/>
    <property type="match status" value="1"/>
</dbReference>
<feature type="domain" description="TF-B3" evidence="7">
    <location>
        <begin position="229"/>
        <end position="319"/>
    </location>
</feature>
<reference evidence="8 9" key="1">
    <citation type="submission" date="2024-01" db="EMBL/GenBank/DDBJ databases">
        <title>The genomes of 5 underutilized Papilionoideae crops provide insights into root nodulation and disease resistanc.</title>
        <authorList>
            <person name="Jiang F."/>
        </authorList>
    </citation>
    <scope>NUCLEOTIDE SEQUENCE [LARGE SCALE GENOMIC DNA]</scope>
    <source>
        <strain evidence="8">LVBAO_FW01</strain>
        <tissue evidence="8">Leaves</tissue>
    </source>
</reference>
<keyword evidence="9" id="KW-1185">Reference proteome</keyword>
<evidence type="ECO:0000256" key="3">
    <source>
        <dbReference type="ARBA" id="ARBA00023125"/>
    </source>
</evidence>
<keyword evidence="2" id="KW-0805">Transcription regulation</keyword>
<dbReference type="InterPro" id="IPR003340">
    <property type="entry name" value="B3_DNA-bd"/>
</dbReference>
<dbReference type="CDD" id="cd10017">
    <property type="entry name" value="B3_DNA"/>
    <property type="match status" value="2"/>
</dbReference>
<dbReference type="SUPFAM" id="SSF101936">
    <property type="entry name" value="DNA-binding pseudobarrel domain"/>
    <property type="match status" value="2"/>
</dbReference>
<sequence length="319" mass="36855">MATTQIGHLNAMLPIHFFKIITKANIERVKIPYAFTRRYGDGLSNPVLMKLPDGCKWKVYWTNQNGEIWFEKGWKEFVQNYYLVQGHFVVFKYKGTCEIDVLILDHRALEINYPCSDTDYEEDKFDQSDDDSVKILENQKARPKSPLSSPYPKKMRNGTHGNVGKNFNLQILHVGSEGDKSEGGTKFPKIINHQLKGVMANRRTSSLNFPKSLRAQHVARNFDSNNPFFTLHIKRGHFKQTSKINVPKFIDTEKDNQNVMIQLGKRSWCVKLHRSSNGLYDRFSSGWSLFAKESKLQVGDICVFELIDPQVPLLKVYVY</sequence>
<dbReference type="Proteomes" id="UP001367508">
    <property type="component" value="Unassembled WGS sequence"/>
</dbReference>
<protein>
    <recommendedName>
        <fullName evidence="7">TF-B3 domain-containing protein</fullName>
    </recommendedName>
</protein>
<keyword evidence="5" id="KW-0539">Nucleus</keyword>
<evidence type="ECO:0000256" key="1">
    <source>
        <dbReference type="ARBA" id="ARBA00004123"/>
    </source>
</evidence>
<dbReference type="PROSITE" id="PS50863">
    <property type="entry name" value="B3"/>
    <property type="match status" value="2"/>
</dbReference>
<dbReference type="GO" id="GO:0005634">
    <property type="term" value="C:nucleus"/>
    <property type="evidence" value="ECO:0007669"/>
    <property type="project" value="UniProtKB-SubCell"/>
</dbReference>
<organism evidence="8 9">
    <name type="scientific">Canavalia gladiata</name>
    <name type="common">Sword bean</name>
    <name type="synonym">Dolichos gladiatus</name>
    <dbReference type="NCBI Taxonomy" id="3824"/>
    <lineage>
        <taxon>Eukaryota</taxon>
        <taxon>Viridiplantae</taxon>
        <taxon>Streptophyta</taxon>
        <taxon>Embryophyta</taxon>
        <taxon>Tracheophyta</taxon>
        <taxon>Spermatophyta</taxon>
        <taxon>Magnoliopsida</taxon>
        <taxon>eudicotyledons</taxon>
        <taxon>Gunneridae</taxon>
        <taxon>Pentapetalae</taxon>
        <taxon>rosids</taxon>
        <taxon>fabids</taxon>
        <taxon>Fabales</taxon>
        <taxon>Fabaceae</taxon>
        <taxon>Papilionoideae</taxon>
        <taxon>50 kb inversion clade</taxon>
        <taxon>NPAAA clade</taxon>
        <taxon>indigoferoid/millettioid clade</taxon>
        <taxon>Phaseoleae</taxon>
        <taxon>Canavalia</taxon>
    </lineage>
</organism>
<feature type="domain" description="TF-B3" evidence="7">
    <location>
        <begin position="14"/>
        <end position="107"/>
    </location>
</feature>
<evidence type="ECO:0000256" key="4">
    <source>
        <dbReference type="ARBA" id="ARBA00023163"/>
    </source>
</evidence>
<accession>A0AAN9LW91</accession>
<dbReference type="PANTHER" id="PTHR31920">
    <property type="entry name" value="B3 DOMAIN-CONTAINING"/>
    <property type="match status" value="1"/>
</dbReference>
<evidence type="ECO:0000313" key="9">
    <source>
        <dbReference type="Proteomes" id="UP001367508"/>
    </source>
</evidence>
<evidence type="ECO:0000313" key="8">
    <source>
        <dbReference type="EMBL" id="KAK7343347.1"/>
    </source>
</evidence>
<dbReference type="InterPro" id="IPR050655">
    <property type="entry name" value="Plant_B3_domain"/>
</dbReference>
<evidence type="ECO:0000259" key="7">
    <source>
        <dbReference type="PROSITE" id="PS50863"/>
    </source>
</evidence>
<comment type="subcellular location">
    <subcellularLocation>
        <location evidence="1">Nucleus</location>
    </subcellularLocation>
</comment>
<gene>
    <name evidence="8" type="ORF">VNO77_12012</name>
</gene>
<dbReference type="Pfam" id="PF02362">
    <property type="entry name" value="B3"/>
    <property type="match status" value="2"/>
</dbReference>
<evidence type="ECO:0000256" key="6">
    <source>
        <dbReference type="SAM" id="MobiDB-lite"/>
    </source>
</evidence>
<dbReference type="GO" id="GO:0003677">
    <property type="term" value="F:DNA binding"/>
    <property type="evidence" value="ECO:0007669"/>
    <property type="project" value="UniProtKB-KW"/>
</dbReference>